<evidence type="ECO:0000256" key="2">
    <source>
        <dbReference type="ARBA" id="ARBA00004687"/>
    </source>
</evidence>
<comment type="caution">
    <text evidence="9">The sequence shown here is derived from an EMBL/GenBank/DDBJ whole genome shotgun (WGS) entry which is preliminary data.</text>
</comment>
<gene>
    <name evidence="9" type="ORF">TSPI_05465</name>
</gene>
<keyword evidence="6 8" id="KW-1133">Transmembrane helix</keyword>
<feature type="transmembrane region" description="Helical" evidence="8">
    <location>
        <begin position="76"/>
        <end position="94"/>
    </location>
</feature>
<evidence type="ECO:0000256" key="4">
    <source>
        <dbReference type="ARBA" id="ARBA00022692"/>
    </source>
</evidence>
<name>A0ABR3K933_TRISP</name>
<reference evidence="9 10" key="1">
    <citation type="submission" date="2024-07" db="EMBL/GenBank/DDBJ databases">
        <title>Enhanced genomic and transcriptomic resources for Trichinella pseudospiralis and T. spiralis underpin the discovery of pronounced molecular differences between stages and species.</title>
        <authorList>
            <person name="Pasi K.K."/>
            <person name="La Rosa G."/>
            <person name="Gomez-Morales M.A."/>
            <person name="Tosini F."/>
            <person name="Sumanam S."/>
            <person name="Young N.D."/>
            <person name="Chang B.C."/>
            <person name="Robin G.B."/>
        </authorList>
    </citation>
    <scope>NUCLEOTIDE SEQUENCE [LARGE SCALE GENOMIC DNA]</scope>
    <source>
        <strain evidence="9">ISS534</strain>
    </source>
</reference>
<protein>
    <submittedName>
        <fullName evidence="9">Glycosylphosphatidylinositol anchor biosynthesis protein</fullName>
    </submittedName>
</protein>
<dbReference type="Proteomes" id="UP001558632">
    <property type="component" value="Unassembled WGS sequence"/>
</dbReference>
<keyword evidence="3" id="KW-0337">GPI-anchor biosynthesis</keyword>
<comment type="pathway">
    <text evidence="2">Glycolipid biosynthesis; glycosylphosphatidylinositol-anchor biosynthesis.</text>
</comment>
<evidence type="ECO:0000256" key="6">
    <source>
        <dbReference type="ARBA" id="ARBA00022989"/>
    </source>
</evidence>
<organism evidence="9 10">
    <name type="scientific">Trichinella spiralis</name>
    <name type="common">Trichina worm</name>
    <dbReference type="NCBI Taxonomy" id="6334"/>
    <lineage>
        <taxon>Eukaryota</taxon>
        <taxon>Metazoa</taxon>
        <taxon>Ecdysozoa</taxon>
        <taxon>Nematoda</taxon>
        <taxon>Enoplea</taxon>
        <taxon>Dorylaimia</taxon>
        <taxon>Trichinellida</taxon>
        <taxon>Trichinellidae</taxon>
        <taxon>Trichinella</taxon>
    </lineage>
</organism>
<keyword evidence="4 8" id="KW-0812">Transmembrane</keyword>
<keyword evidence="5" id="KW-0256">Endoplasmic reticulum</keyword>
<evidence type="ECO:0000256" key="5">
    <source>
        <dbReference type="ARBA" id="ARBA00022824"/>
    </source>
</evidence>
<proteinExistence type="predicted"/>
<evidence type="ECO:0000313" key="10">
    <source>
        <dbReference type="Proteomes" id="UP001558632"/>
    </source>
</evidence>
<dbReference type="EMBL" id="JBEUSY010000468">
    <property type="protein sequence ID" value="KAL1230704.1"/>
    <property type="molecule type" value="Genomic_DNA"/>
</dbReference>
<evidence type="ECO:0000256" key="8">
    <source>
        <dbReference type="SAM" id="Phobius"/>
    </source>
</evidence>
<accession>A0ABR3K933</accession>
<keyword evidence="7 8" id="KW-0472">Membrane</keyword>
<evidence type="ECO:0000256" key="3">
    <source>
        <dbReference type="ARBA" id="ARBA00022502"/>
    </source>
</evidence>
<evidence type="ECO:0000313" key="9">
    <source>
        <dbReference type="EMBL" id="KAL1230704.1"/>
    </source>
</evidence>
<feature type="transmembrane region" description="Helical" evidence="8">
    <location>
        <begin position="146"/>
        <end position="170"/>
    </location>
</feature>
<evidence type="ECO:0000256" key="1">
    <source>
        <dbReference type="ARBA" id="ARBA00004477"/>
    </source>
</evidence>
<dbReference type="InterPro" id="IPR009580">
    <property type="entry name" value="GPI_biosynthesis_protein_Pig-F"/>
</dbReference>
<dbReference type="Pfam" id="PF06699">
    <property type="entry name" value="PIG-F"/>
    <property type="match status" value="1"/>
</dbReference>
<keyword evidence="10" id="KW-1185">Reference proteome</keyword>
<feature type="transmembrane region" description="Helical" evidence="8">
    <location>
        <begin position="44"/>
        <end position="64"/>
    </location>
</feature>
<feature type="transmembrane region" description="Helical" evidence="8">
    <location>
        <begin position="15"/>
        <end position="32"/>
    </location>
</feature>
<evidence type="ECO:0000256" key="7">
    <source>
        <dbReference type="ARBA" id="ARBA00023136"/>
    </source>
</evidence>
<sequence length="190" mass="21793">MSNQSAAISRKFDKFLLYRFCYLSLIVNNFKAKRCILKFSIKMVVQFFSELLVVSMVNYVLVVLCGASTSTIKENYLLAAIITVCTAVPALLFIQNWDQLLGVVFEKKLIRKTDFFVHYITHGTYLGAYLGAIPVPLDWDRPWQRWPITCVVGALIGFGIGNICACVHVIQWRKKARRRQLQPIRQLAEK</sequence>
<comment type="subcellular location">
    <subcellularLocation>
        <location evidence="1">Endoplasmic reticulum membrane</location>
        <topology evidence="1">Multi-pass membrane protein</topology>
    </subcellularLocation>
</comment>
<feature type="transmembrane region" description="Helical" evidence="8">
    <location>
        <begin position="115"/>
        <end position="134"/>
    </location>
</feature>